<dbReference type="AlphaFoldDB" id="A0AA88RLR3"/>
<feature type="non-terminal residue" evidence="2">
    <location>
        <position position="136"/>
    </location>
</feature>
<comment type="caution">
    <text evidence="2">The sequence shown here is derived from an EMBL/GenBank/DDBJ whole genome shotgun (WGS) entry which is preliminary data.</text>
</comment>
<name>A0AA88RLR3_9ASTE</name>
<dbReference type="EMBL" id="JAVXUO010000425">
    <property type="protein sequence ID" value="KAK2992253.1"/>
    <property type="molecule type" value="Genomic_DNA"/>
</dbReference>
<evidence type="ECO:0000313" key="2">
    <source>
        <dbReference type="EMBL" id="KAK2992253.1"/>
    </source>
</evidence>
<dbReference type="Proteomes" id="UP001187471">
    <property type="component" value="Unassembled WGS sequence"/>
</dbReference>
<evidence type="ECO:0000313" key="3">
    <source>
        <dbReference type="Proteomes" id="UP001187471"/>
    </source>
</evidence>
<gene>
    <name evidence="2" type="ORF">RJ640_005740</name>
</gene>
<feature type="region of interest" description="Disordered" evidence="1">
    <location>
        <begin position="1"/>
        <end position="35"/>
    </location>
</feature>
<proteinExistence type="predicted"/>
<protein>
    <submittedName>
        <fullName evidence="2">Uncharacterized protein</fullName>
    </submittedName>
</protein>
<evidence type="ECO:0000256" key="1">
    <source>
        <dbReference type="SAM" id="MobiDB-lite"/>
    </source>
</evidence>
<feature type="compositionally biased region" description="Polar residues" evidence="1">
    <location>
        <begin position="26"/>
        <end position="35"/>
    </location>
</feature>
<accession>A0AA88RLR3</accession>
<organism evidence="2 3">
    <name type="scientific">Escallonia rubra</name>
    <dbReference type="NCBI Taxonomy" id="112253"/>
    <lineage>
        <taxon>Eukaryota</taxon>
        <taxon>Viridiplantae</taxon>
        <taxon>Streptophyta</taxon>
        <taxon>Embryophyta</taxon>
        <taxon>Tracheophyta</taxon>
        <taxon>Spermatophyta</taxon>
        <taxon>Magnoliopsida</taxon>
        <taxon>eudicotyledons</taxon>
        <taxon>Gunneridae</taxon>
        <taxon>Pentapetalae</taxon>
        <taxon>asterids</taxon>
        <taxon>campanulids</taxon>
        <taxon>Escalloniales</taxon>
        <taxon>Escalloniaceae</taxon>
        <taxon>Escallonia</taxon>
    </lineage>
</organism>
<reference evidence="2" key="1">
    <citation type="submission" date="2022-12" db="EMBL/GenBank/DDBJ databases">
        <title>Draft genome assemblies for two species of Escallonia (Escalloniales).</title>
        <authorList>
            <person name="Chanderbali A."/>
            <person name="Dervinis C."/>
            <person name="Anghel I."/>
            <person name="Soltis D."/>
            <person name="Soltis P."/>
            <person name="Zapata F."/>
        </authorList>
    </citation>
    <scope>NUCLEOTIDE SEQUENCE</scope>
    <source>
        <strain evidence="2">UCBG92.1500</strain>
        <tissue evidence="2">Leaf</tissue>
    </source>
</reference>
<keyword evidence="3" id="KW-1185">Reference proteome</keyword>
<sequence>MAASKPVTIGGKGAEIETVGEDNPGPETTLSSCTSNKRKLEDNLSEVDENDENRSFWIESVKNFERDEKLQNKVSIFRIIWLERGNSRGWDASVAEELDKVCFKIKCLARETKILVEQQRAANHVLASAISAMKVS</sequence>